<organism evidence="1 2">
    <name type="scientific">Lindgomyces ingoldianus</name>
    <dbReference type="NCBI Taxonomy" id="673940"/>
    <lineage>
        <taxon>Eukaryota</taxon>
        <taxon>Fungi</taxon>
        <taxon>Dikarya</taxon>
        <taxon>Ascomycota</taxon>
        <taxon>Pezizomycotina</taxon>
        <taxon>Dothideomycetes</taxon>
        <taxon>Pleosporomycetidae</taxon>
        <taxon>Pleosporales</taxon>
        <taxon>Lindgomycetaceae</taxon>
        <taxon>Lindgomyces</taxon>
    </lineage>
</organism>
<evidence type="ECO:0000313" key="2">
    <source>
        <dbReference type="Proteomes" id="UP000799755"/>
    </source>
</evidence>
<dbReference type="Proteomes" id="UP000799755">
    <property type="component" value="Unassembled WGS sequence"/>
</dbReference>
<reference evidence="1" key="1">
    <citation type="journal article" date="2020" name="Stud. Mycol.">
        <title>101 Dothideomycetes genomes: a test case for predicting lifestyles and emergence of pathogens.</title>
        <authorList>
            <person name="Haridas S."/>
            <person name="Albert R."/>
            <person name="Binder M."/>
            <person name="Bloem J."/>
            <person name="Labutti K."/>
            <person name="Salamov A."/>
            <person name="Andreopoulos B."/>
            <person name="Baker S."/>
            <person name="Barry K."/>
            <person name="Bills G."/>
            <person name="Bluhm B."/>
            <person name="Cannon C."/>
            <person name="Castanera R."/>
            <person name="Culley D."/>
            <person name="Daum C."/>
            <person name="Ezra D."/>
            <person name="Gonzalez J."/>
            <person name="Henrissat B."/>
            <person name="Kuo A."/>
            <person name="Liang C."/>
            <person name="Lipzen A."/>
            <person name="Lutzoni F."/>
            <person name="Magnuson J."/>
            <person name="Mondo S."/>
            <person name="Nolan M."/>
            <person name="Ohm R."/>
            <person name="Pangilinan J."/>
            <person name="Park H.-J."/>
            <person name="Ramirez L."/>
            <person name="Alfaro M."/>
            <person name="Sun H."/>
            <person name="Tritt A."/>
            <person name="Yoshinaga Y."/>
            <person name="Zwiers L.-H."/>
            <person name="Turgeon B."/>
            <person name="Goodwin S."/>
            <person name="Spatafora J."/>
            <person name="Crous P."/>
            <person name="Grigoriev I."/>
        </authorList>
    </citation>
    <scope>NUCLEOTIDE SEQUENCE</scope>
    <source>
        <strain evidence="1">ATCC 200398</strain>
    </source>
</reference>
<name>A0ACB6REB6_9PLEO</name>
<comment type="caution">
    <text evidence="1">The sequence shown here is derived from an EMBL/GenBank/DDBJ whole genome shotgun (WGS) entry which is preliminary data.</text>
</comment>
<keyword evidence="2" id="KW-1185">Reference proteome</keyword>
<accession>A0ACB6REB6</accession>
<evidence type="ECO:0000313" key="1">
    <source>
        <dbReference type="EMBL" id="KAF2477694.1"/>
    </source>
</evidence>
<proteinExistence type="predicted"/>
<dbReference type="EMBL" id="MU003492">
    <property type="protein sequence ID" value="KAF2477694.1"/>
    <property type="molecule type" value="Genomic_DNA"/>
</dbReference>
<protein>
    <submittedName>
        <fullName evidence="1">Uncharacterized protein</fullName>
    </submittedName>
</protein>
<gene>
    <name evidence="1" type="ORF">BDR25DRAFT_348016</name>
</gene>
<sequence length="150" mass="16792">MVYDIVMLKANVQVEMIMEATERHGNGNTVHRISLIYIIPFNFINSEWHENHRFPAKDKLESNKCKARKLLRAAFSARISSRIEEHPPARYGDVSHLSFTPSGTMRKVEIAGALHGDTGGFCTKSLENSSPLGLCSPLLRTSGLINKIWA</sequence>